<feature type="binding site" evidence="6">
    <location>
        <position position="351"/>
    </location>
    <ligand>
        <name>Ca(2+)</name>
        <dbReference type="ChEBI" id="CHEBI:29108"/>
    </ligand>
</feature>
<evidence type="ECO:0000256" key="4">
    <source>
        <dbReference type="ARBA" id="ARBA00038735"/>
    </source>
</evidence>
<evidence type="ECO:0000313" key="9">
    <source>
        <dbReference type="Proteomes" id="UP000199477"/>
    </source>
</evidence>
<dbReference type="PIRSF" id="PIRSF001227">
    <property type="entry name" value="Pen_acylase"/>
    <property type="match status" value="1"/>
</dbReference>
<keyword evidence="3" id="KW-0865">Zymogen</keyword>
<feature type="region of interest" description="Disordered" evidence="7">
    <location>
        <begin position="785"/>
        <end position="806"/>
    </location>
</feature>
<evidence type="ECO:0000313" key="8">
    <source>
        <dbReference type="EMBL" id="SFF45871.1"/>
    </source>
</evidence>
<keyword evidence="6" id="KW-0479">Metal-binding</keyword>
<sequence length="806" mass="87766">MPRARRFRWLRALLLSLLFVAIAVLAAGWYLLAGSRAKLDGEVAVRGLGDTVSISRDSLGTATIDGKSRDDVTYALGYVHAQERFFPMDLMRRVAAGELAELVGPAAVDTDIEHRRHRLRATAQAALAQLPPEQRRTLELYADGVNRGLADLQVRPWEYFLLGTRPQPWRPEDSFLVIGAMYLDLNGDGSNQRELAFAQMRSALPSPLVDFLLAPDPEWEAPLQGDLSHPPVPPGPDVINLRDRPTASSSDASALAALAGALDQPHPGSNNFAVAGRLTESGAAILANDMHLGLRVPDIWFRTRLRYADPSAPNGRRDASGVSLPGTPALVAGSNGQVAWGFTNSYGDWLDWVRVLRDPQDATRYRVPEGFAAIETHEETIRVKGAAPRTIKVETTRWGPILAQDTDGTPLALAWIGDLPRGYNLGVMQLEHAVSVNAALDLAPSLGMPPQNLLAADSAGNIGWTITGNSIPLRSGFDPLLPADWSRPDTGWLGWAAPAQYPRIENPADGRLWTANNRTVDGAALALLGEGGHDLGARAQQIRDGLRARSSFAAGNLLDIQLDHRALLLVRWQRLLQDALAGTTDPQLAQLRQLTASWRGRAAADSVDYRLVRAFRDKVHEAVLAPFAAEVSERYKDFSWPRPSHTEAAVWAMVRDRPMHLLDPRYADWNALLQDAARQVVDELGKQPGGLAARSWGEINRTGVRHPLSRALPSFAGRWLDMPDEPLPGDDNMPRVARPGFGASERLDVAPGHEAQGILELPGGQSDNPLSPYYGAGHADWVNGRPTPLLPGPDQHVLTLRPIGKP</sequence>
<gene>
    <name evidence="8" type="ORF">SAMN02799615_03646</name>
</gene>
<dbReference type="PANTHER" id="PTHR34218:SF4">
    <property type="entry name" value="ACYL-HOMOSERINE LACTONE ACYLASE QUIP"/>
    <property type="match status" value="1"/>
</dbReference>
<dbReference type="STRING" id="500610.SAMN02799615_03646"/>
<evidence type="ECO:0000256" key="7">
    <source>
        <dbReference type="SAM" id="MobiDB-lite"/>
    </source>
</evidence>
<dbReference type="PANTHER" id="PTHR34218">
    <property type="entry name" value="PEPTIDASE S45 PENICILLIN AMIDASE"/>
    <property type="match status" value="1"/>
</dbReference>
<keyword evidence="6" id="KW-0106">Calcium</keyword>
<comment type="subunit">
    <text evidence="4">Heterodimer of an alpha subunit and a beta subunit processed from the same precursor.</text>
</comment>
<comment type="similarity">
    <text evidence="1">Belongs to the peptidase S45 family.</text>
</comment>
<accession>A0A1I2IZG3</accession>
<dbReference type="InterPro" id="IPR023343">
    <property type="entry name" value="Penicillin_amidase_dom1"/>
</dbReference>
<dbReference type="GO" id="GO:0016811">
    <property type="term" value="F:hydrolase activity, acting on carbon-nitrogen (but not peptide) bonds, in linear amides"/>
    <property type="evidence" value="ECO:0007669"/>
    <property type="project" value="InterPro"/>
</dbReference>
<feature type="binding site" evidence="6">
    <location>
        <position position="479"/>
    </location>
    <ligand>
        <name>Ca(2+)</name>
        <dbReference type="ChEBI" id="CHEBI:29108"/>
    </ligand>
</feature>
<evidence type="ECO:0000256" key="6">
    <source>
        <dbReference type="PIRSR" id="PIRSR001227-2"/>
    </source>
</evidence>
<dbReference type="InterPro" id="IPR014395">
    <property type="entry name" value="Pen/GL7ACA/AHL_acylase"/>
</dbReference>
<feature type="binding site" evidence="6">
    <location>
        <position position="348"/>
    </location>
    <ligand>
        <name>Ca(2+)</name>
        <dbReference type="ChEBI" id="CHEBI:29108"/>
    </ligand>
</feature>
<dbReference type="Gene3D" id="3.60.20.10">
    <property type="entry name" value="Glutamine Phosphoribosylpyrophosphate, subunit 1, domain 1"/>
    <property type="match status" value="1"/>
</dbReference>
<comment type="cofactor">
    <cofactor evidence="6">
        <name>Ca(2+)</name>
        <dbReference type="ChEBI" id="CHEBI:29108"/>
    </cofactor>
    <text evidence="6">Binds 1 Ca(2+) ion per dimer.</text>
</comment>
<dbReference type="SUPFAM" id="SSF56235">
    <property type="entry name" value="N-terminal nucleophile aminohydrolases (Ntn hydrolases)"/>
    <property type="match status" value="1"/>
</dbReference>
<evidence type="ECO:0000256" key="5">
    <source>
        <dbReference type="PIRSR" id="PIRSR001227-1"/>
    </source>
</evidence>
<feature type="active site" description="Nucleophile" evidence="5">
    <location>
        <position position="269"/>
    </location>
</feature>
<proteinExistence type="inferred from homology"/>
<dbReference type="Gene3D" id="1.10.439.10">
    <property type="entry name" value="Penicillin Amidohydrolase, domain 1"/>
    <property type="match status" value="1"/>
</dbReference>
<name>A0A1I2IZG3_9GAMM</name>
<protein>
    <submittedName>
        <fullName evidence="8">Penicillin amidase</fullName>
    </submittedName>
</protein>
<dbReference type="GO" id="GO:0046872">
    <property type="term" value="F:metal ion binding"/>
    <property type="evidence" value="ECO:0007669"/>
    <property type="project" value="UniProtKB-KW"/>
</dbReference>
<dbReference type="InterPro" id="IPR043146">
    <property type="entry name" value="Penicillin_amidase_N_B-knob"/>
</dbReference>
<keyword evidence="2" id="KW-0378">Hydrolase</keyword>
<dbReference type="Gene3D" id="2.30.120.10">
    <property type="match status" value="1"/>
</dbReference>
<dbReference type="EMBL" id="FONH01000019">
    <property type="protein sequence ID" value="SFF45871.1"/>
    <property type="molecule type" value="Genomic_DNA"/>
</dbReference>
<dbReference type="InterPro" id="IPR029055">
    <property type="entry name" value="Ntn_hydrolases_N"/>
</dbReference>
<evidence type="ECO:0000256" key="3">
    <source>
        <dbReference type="ARBA" id="ARBA00023145"/>
    </source>
</evidence>
<dbReference type="RefSeq" id="WP_026635903.1">
    <property type="nucleotide sequence ID" value="NZ_FONH01000019.1"/>
</dbReference>
<dbReference type="Pfam" id="PF01804">
    <property type="entry name" value="Penicil_amidase"/>
    <property type="match status" value="1"/>
</dbReference>
<dbReference type="Proteomes" id="UP000199477">
    <property type="component" value="Unassembled WGS sequence"/>
</dbReference>
<dbReference type="Gene3D" id="1.10.1400.10">
    <property type="match status" value="1"/>
</dbReference>
<evidence type="ECO:0000256" key="2">
    <source>
        <dbReference type="ARBA" id="ARBA00022801"/>
    </source>
</evidence>
<dbReference type="CDD" id="cd03747">
    <property type="entry name" value="Ntn_PGA_like"/>
    <property type="match status" value="1"/>
</dbReference>
<dbReference type="InterPro" id="IPR043147">
    <property type="entry name" value="Penicillin_amidase_A-knob"/>
</dbReference>
<reference evidence="9" key="1">
    <citation type="submission" date="2016-10" db="EMBL/GenBank/DDBJ databases">
        <authorList>
            <person name="Varghese N."/>
            <person name="Submissions S."/>
        </authorList>
    </citation>
    <scope>NUCLEOTIDE SEQUENCE [LARGE SCALE GENOMIC DNA]</scope>
    <source>
        <strain evidence="9">UNC178MFTsu3.1</strain>
    </source>
</reference>
<evidence type="ECO:0000256" key="1">
    <source>
        <dbReference type="ARBA" id="ARBA00006586"/>
    </source>
</evidence>
<dbReference type="GO" id="GO:0017000">
    <property type="term" value="P:antibiotic biosynthetic process"/>
    <property type="evidence" value="ECO:0007669"/>
    <property type="project" value="InterPro"/>
</dbReference>
<keyword evidence="9" id="KW-1185">Reference proteome</keyword>
<organism evidence="8 9">
    <name type="scientific">Dyella marensis</name>
    <dbReference type="NCBI Taxonomy" id="500610"/>
    <lineage>
        <taxon>Bacteria</taxon>
        <taxon>Pseudomonadati</taxon>
        <taxon>Pseudomonadota</taxon>
        <taxon>Gammaproteobacteria</taxon>
        <taxon>Lysobacterales</taxon>
        <taxon>Rhodanobacteraceae</taxon>
        <taxon>Dyella</taxon>
    </lineage>
</organism>
<dbReference type="AlphaFoldDB" id="A0A1I2IZG3"/>
<dbReference type="InterPro" id="IPR002692">
    <property type="entry name" value="S45"/>
</dbReference>
<feature type="binding site" evidence="6">
    <location>
        <position position="194"/>
    </location>
    <ligand>
        <name>Ca(2+)</name>
        <dbReference type="ChEBI" id="CHEBI:29108"/>
    </ligand>
</feature>